<evidence type="ECO:0000256" key="1">
    <source>
        <dbReference type="SAM" id="SignalP"/>
    </source>
</evidence>
<reference evidence="2" key="1">
    <citation type="journal article" date="2012" name="PLoS Negl. Trop. Dis.">
        <title>A systematically improved high quality genome and transcriptome of the human blood fluke Schistosoma mansoni.</title>
        <authorList>
            <person name="Protasio A.V."/>
            <person name="Tsai I.J."/>
            <person name="Babbage A."/>
            <person name="Nichol S."/>
            <person name="Hunt M."/>
            <person name="Aslett M.A."/>
            <person name="De Silva N."/>
            <person name="Velarde G.S."/>
            <person name="Anderson T.J."/>
            <person name="Clark R.C."/>
            <person name="Davidson C."/>
            <person name="Dillon G.P."/>
            <person name="Holroyd N.E."/>
            <person name="LoVerde P.T."/>
            <person name="Lloyd C."/>
            <person name="McQuillan J."/>
            <person name="Oliveira G."/>
            <person name="Otto T.D."/>
            <person name="Parker-Manuel S.J."/>
            <person name="Quail M.A."/>
            <person name="Wilson R.A."/>
            <person name="Zerlotini A."/>
            <person name="Dunne D.W."/>
            <person name="Berriman M."/>
        </authorList>
    </citation>
    <scope>NUCLEOTIDE SEQUENCE [LARGE SCALE GENOMIC DNA]</scope>
    <source>
        <strain evidence="2">Puerto Rican</strain>
    </source>
</reference>
<keyword evidence="1" id="KW-0732">Signal</keyword>
<dbReference type="InParanoid" id="A0A5K4F8N7"/>
<dbReference type="AlphaFoldDB" id="A0A5K4F8N7"/>
<proteinExistence type="predicted"/>
<accession>A0A5K4F8N7</accession>
<sequence length="77" mass="8985">MISTFKVICLLCLLAYINAGVLSTSKREYEDLYSLVRNSEPNRETLYKLNSYAYSDDNVPETHYTFKPLIMRHAQTM</sequence>
<dbReference type="WBParaSite" id="Smp_325980.1">
    <property type="protein sequence ID" value="Smp_325980.1"/>
    <property type="gene ID" value="Smp_325980"/>
</dbReference>
<evidence type="ECO:0000313" key="3">
    <source>
        <dbReference type="WBParaSite" id="Smp_325980.1"/>
    </source>
</evidence>
<feature type="signal peptide" evidence="1">
    <location>
        <begin position="1"/>
        <end position="19"/>
    </location>
</feature>
<organism evidence="2 3">
    <name type="scientific">Schistosoma mansoni</name>
    <name type="common">Blood fluke</name>
    <dbReference type="NCBI Taxonomy" id="6183"/>
    <lineage>
        <taxon>Eukaryota</taxon>
        <taxon>Metazoa</taxon>
        <taxon>Spiralia</taxon>
        <taxon>Lophotrochozoa</taxon>
        <taxon>Platyhelminthes</taxon>
        <taxon>Trematoda</taxon>
        <taxon>Digenea</taxon>
        <taxon>Strigeidida</taxon>
        <taxon>Schistosomatoidea</taxon>
        <taxon>Schistosomatidae</taxon>
        <taxon>Schistosoma</taxon>
    </lineage>
</organism>
<evidence type="ECO:0000313" key="2">
    <source>
        <dbReference type="Proteomes" id="UP000008854"/>
    </source>
</evidence>
<reference evidence="3" key="2">
    <citation type="submission" date="2019-11" db="UniProtKB">
        <authorList>
            <consortium name="WormBaseParasite"/>
        </authorList>
    </citation>
    <scope>IDENTIFICATION</scope>
    <source>
        <strain evidence="3">Puerto Rican</strain>
    </source>
</reference>
<protein>
    <submittedName>
        <fullName evidence="3">Secreted protein</fullName>
    </submittedName>
</protein>
<keyword evidence="2" id="KW-1185">Reference proteome</keyword>
<name>A0A5K4F8N7_SCHMA</name>
<dbReference type="Proteomes" id="UP000008854">
    <property type="component" value="Unassembled WGS sequence"/>
</dbReference>
<feature type="chain" id="PRO_5024291062" evidence="1">
    <location>
        <begin position="20"/>
        <end position="77"/>
    </location>
</feature>